<evidence type="ECO:0000256" key="3">
    <source>
        <dbReference type="ARBA" id="ARBA00010031"/>
    </source>
</evidence>
<dbReference type="GeneID" id="54574246"/>
<comment type="similarity">
    <text evidence="3">Belongs to the RBT5 family.</text>
</comment>
<evidence type="ECO:0000256" key="8">
    <source>
        <dbReference type="ARBA" id="ARBA00023288"/>
    </source>
</evidence>
<evidence type="ECO:0000256" key="6">
    <source>
        <dbReference type="ARBA" id="ARBA00022729"/>
    </source>
</evidence>
<sequence length="298" mass="32301">MSAMSIKTVVSSHTASTPTPTPTPTPEVPQTTNFSPQLQSCVVEEISAVGCHSVNWPCFCDNPTWVSNIAQCVTLDQRGTSGFDIITLSSAYCRYASNLYTTYLPHPSTMMAPPPVIYDPGDYSTASSTTASTSPASKTAILNTSAPETSAVLTPTLPRAQSGGISRSFVLGLAVGIPFSLLFATALTSLLCIHQQRRRRRAEIDNHPRQNTRSSVQDLWARMSGTAQGAMGSPIGKPPFVARETVFHEMDGSDIRRSEMWTSANIAEMSVEKRVVELSDAIEHESSHEETFEAKNDR</sequence>
<evidence type="ECO:0000256" key="5">
    <source>
        <dbReference type="ARBA" id="ARBA00022622"/>
    </source>
</evidence>
<evidence type="ECO:0000313" key="13">
    <source>
        <dbReference type="Proteomes" id="UP000800094"/>
    </source>
</evidence>
<dbReference type="RefSeq" id="XP_033689020.1">
    <property type="nucleotide sequence ID" value="XM_033820916.1"/>
</dbReference>
<reference evidence="12" key="1">
    <citation type="journal article" date="2020" name="Stud. Mycol.">
        <title>101 Dothideomycetes genomes: a test case for predicting lifestyles and emergence of pathogens.</title>
        <authorList>
            <person name="Haridas S."/>
            <person name="Albert R."/>
            <person name="Binder M."/>
            <person name="Bloem J."/>
            <person name="Labutti K."/>
            <person name="Salamov A."/>
            <person name="Andreopoulos B."/>
            <person name="Baker S."/>
            <person name="Barry K."/>
            <person name="Bills G."/>
            <person name="Bluhm B."/>
            <person name="Cannon C."/>
            <person name="Castanera R."/>
            <person name="Culley D."/>
            <person name="Daum C."/>
            <person name="Ezra D."/>
            <person name="Gonzalez J."/>
            <person name="Henrissat B."/>
            <person name="Kuo A."/>
            <person name="Liang C."/>
            <person name="Lipzen A."/>
            <person name="Lutzoni F."/>
            <person name="Magnuson J."/>
            <person name="Mondo S."/>
            <person name="Nolan M."/>
            <person name="Ohm R."/>
            <person name="Pangilinan J."/>
            <person name="Park H.-J."/>
            <person name="Ramirez L."/>
            <person name="Alfaro M."/>
            <person name="Sun H."/>
            <person name="Tritt A."/>
            <person name="Yoshinaga Y."/>
            <person name="Zwiers L.-H."/>
            <person name="Turgeon B."/>
            <person name="Goodwin S."/>
            <person name="Spatafora J."/>
            <person name="Crous P."/>
            <person name="Grigoriev I."/>
        </authorList>
    </citation>
    <scope>NUCLEOTIDE SEQUENCE</scope>
    <source>
        <strain evidence="12">CBS 122368</strain>
    </source>
</reference>
<keyword evidence="4" id="KW-0964">Secreted</keyword>
<evidence type="ECO:0000313" key="12">
    <source>
        <dbReference type="EMBL" id="KAF2254016.1"/>
    </source>
</evidence>
<organism evidence="12 13">
    <name type="scientific">Trematosphaeria pertusa</name>
    <dbReference type="NCBI Taxonomy" id="390896"/>
    <lineage>
        <taxon>Eukaryota</taxon>
        <taxon>Fungi</taxon>
        <taxon>Dikarya</taxon>
        <taxon>Ascomycota</taxon>
        <taxon>Pezizomycotina</taxon>
        <taxon>Dothideomycetes</taxon>
        <taxon>Pleosporomycetidae</taxon>
        <taxon>Pleosporales</taxon>
        <taxon>Massarineae</taxon>
        <taxon>Trematosphaeriaceae</taxon>
        <taxon>Trematosphaeria</taxon>
    </lineage>
</organism>
<evidence type="ECO:0000256" key="1">
    <source>
        <dbReference type="ARBA" id="ARBA00004589"/>
    </source>
</evidence>
<dbReference type="EMBL" id="ML987191">
    <property type="protein sequence ID" value="KAF2254016.1"/>
    <property type="molecule type" value="Genomic_DNA"/>
</dbReference>
<keyword evidence="8" id="KW-0449">Lipoprotein</keyword>
<protein>
    <recommendedName>
        <fullName evidence="11">CFEM domain-containing protein</fullName>
    </recommendedName>
</protein>
<proteinExistence type="inferred from homology"/>
<accession>A0A6A6IUC1</accession>
<keyword evidence="5" id="KW-0325">Glycoprotein</keyword>
<keyword evidence="10" id="KW-0812">Transmembrane</keyword>
<feature type="region of interest" description="Disordered" evidence="9">
    <location>
        <begin position="10"/>
        <end position="32"/>
    </location>
</feature>
<dbReference type="GO" id="GO:0005576">
    <property type="term" value="C:extracellular region"/>
    <property type="evidence" value="ECO:0007669"/>
    <property type="project" value="UniProtKB-SubCell"/>
</dbReference>
<evidence type="ECO:0000256" key="10">
    <source>
        <dbReference type="SAM" id="Phobius"/>
    </source>
</evidence>
<keyword evidence="5" id="KW-0336">GPI-anchor</keyword>
<keyword evidence="10" id="KW-1133">Transmembrane helix</keyword>
<dbReference type="GO" id="GO:0098552">
    <property type="term" value="C:side of membrane"/>
    <property type="evidence" value="ECO:0007669"/>
    <property type="project" value="UniProtKB-KW"/>
</dbReference>
<evidence type="ECO:0000256" key="4">
    <source>
        <dbReference type="ARBA" id="ARBA00022525"/>
    </source>
</evidence>
<keyword evidence="10" id="KW-0472">Membrane</keyword>
<gene>
    <name evidence="12" type="ORF">BU26DRAFT_234068</name>
</gene>
<keyword evidence="13" id="KW-1185">Reference proteome</keyword>
<evidence type="ECO:0000256" key="2">
    <source>
        <dbReference type="ARBA" id="ARBA00004613"/>
    </source>
</evidence>
<evidence type="ECO:0000256" key="9">
    <source>
        <dbReference type="SAM" id="MobiDB-lite"/>
    </source>
</evidence>
<dbReference type="Pfam" id="PF05730">
    <property type="entry name" value="CFEM"/>
    <property type="match status" value="1"/>
</dbReference>
<dbReference type="AlphaFoldDB" id="A0A6A6IUC1"/>
<keyword evidence="6" id="KW-0732">Signal</keyword>
<feature type="domain" description="CFEM" evidence="11">
    <location>
        <begin position="36"/>
        <end position="75"/>
    </location>
</feature>
<dbReference type="InterPro" id="IPR008427">
    <property type="entry name" value="Extracellular_membr_CFEM_dom"/>
</dbReference>
<feature type="transmembrane region" description="Helical" evidence="10">
    <location>
        <begin position="169"/>
        <end position="193"/>
    </location>
</feature>
<name>A0A6A6IUC1_9PLEO</name>
<evidence type="ECO:0000259" key="11">
    <source>
        <dbReference type="Pfam" id="PF05730"/>
    </source>
</evidence>
<keyword evidence="7" id="KW-1015">Disulfide bond</keyword>
<comment type="subcellular location">
    <subcellularLocation>
        <location evidence="1">Membrane</location>
        <topology evidence="1">Lipid-anchor</topology>
        <topology evidence="1">GPI-anchor</topology>
    </subcellularLocation>
    <subcellularLocation>
        <location evidence="2">Secreted</location>
    </subcellularLocation>
</comment>
<evidence type="ECO:0000256" key="7">
    <source>
        <dbReference type="ARBA" id="ARBA00023157"/>
    </source>
</evidence>
<dbReference type="Proteomes" id="UP000800094">
    <property type="component" value="Unassembled WGS sequence"/>
</dbReference>